<reference evidence="1 2" key="1">
    <citation type="journal article" date="2016" name="Antonie Van Leeuwenhoek">
        <title>Dongia soli sp. nov., isolated from soil from Dokdo, Korea.</title>
        <authorList>
            <person name="Kim D.U."/>
            <person name="Lee H."/>
            <person name="Kim H."/>
            <person name="Kim S.G."/>
            <person name="Ka J.O."/>
        </authorList>
    </citation>
    <scope>NUCLEOTIDE SEQUENCE [LARGE SCALE GENOMIC DNA]</scope>
    <source>
        <strain evidence="1 2">D78</strain>
    </source>
</reference>
<protein>
    <recommendedName>
        <fullName evidence="3">Phytanoyl-CoA dioxygenase PhyH</fullName>
    </recommendedName>
</protein>
<dbReference type="RefSeq" id="WP_320508749.1">
    <property type="nucleotide sequence ID" value="NZ_JAXCLW010000003.1"/>
</dbReference>
<organism evidence="1 2">
    <name type="scientific">Dongia soli</name>
    <dbReference type="NCBI Taxonomy" id="600628"/>
    <lineage>
        <taxon>Bacteria</taxon>
        <taxon>Pseudomonadati</taxon>
        <taxon>Pseudomonadota</taxon>
        <taxon>Alphaproteobacteria</taxon>
        <taxon>Rhodospirillales</taxon>
        <taxon>Dongiaceae</taxon>
        <taxon>Dongia</taxon>
    </lineage>
</organism>
<proteinExistence type="predicted"/>
<gene>
    <name evidence="1" type="ORF">SMD27_12555</name>
</gene>
<evidence type="ECO:0008006" key="3">
    <source>
        <dbReference type="Google" id="ProtNLM"/>
    </source>
</evidence>
<dbReference type="SUPFAM" id="SSF51197">
    <property type="entry name" value="Clavaminate synthase-like"/>
    <property type="match status" value="1"/>
</dbReference>
<dbReference type="Proteomes" id="UP001279642">
    <property type="component" value="Unassembled WGS sequence"/>
</dbReference>
<evidence type="ECO:0000313" key="1">
    <source>
        <dbReference type="EMBL" id="MDY0883676.1"/>
    </source>
</evidence>
<accession>A0ABU5EBY8</accession>
<keyword evidence="2" id="KW-1185">Reference proteome</keyword>
<evidence type="ECO:0000313" key="2">
    <source>
        <dbReference type="Proteomes" id="UP001279642"/>
    </source>
</evidence>
<name>A0ABU5EBY8_9PROT</name>
<dbReference type="EMBL" id="JAXCLW010000003">
    <property type="protein sequence ID" value="MDY0883676.1"/>
    <property type="molecule type" value="Genomic_DNA"/>
</dbReference>
<comment type="caution">
    <text evidence="1">The sequence shown here is derived from an EMBL/GenBank/DDBJ whole genome shotgun (WGS) entry which is preliminary data.</text>
</comment>
<sequence length="288" mass="31574">MVAVHFLDRALPVEEIGRLTLSGDLLVWRQLPALARLCETADAMLRDGLQDNDPLTIEARVPADLFLKRVRALRGRFKQDPAIAGAFKDALVATGLTAADSYWDPLQLRVVPSQNSHQGRRIMPLPAHRDNWGSNIGQQINWWTPLYPTSAQRTILFYPTLWAEPVPNTSADWDFEILKTLMETGKADSYPVLPVVTDEPPAAAAMPIVLQPGDMLAFSGQHLHGSIATEEGIARFSTESRTVTLRHVTAGLAAPNVDGHAPRVVPDWFQHMVDDTPLAAALCQAGLG</sequence>